<reference evidence="2 3" key="1">
    <citation type="journal article" date="2014" name="BMC Genomics">
        <title>Adaptive genomic structural variation in the grape powdery mildew pathogen, Erysiphe necator.</title>
        <authorList>
            <person name="Jones L."/>
            <person name="Riaz S."/>
            <person name="Morales-Cruz A."/>
            <person name="Amrine K.C."/>
            <person name="McGuire B."/>
            <person name="Gubler W.D."/>
            <person name="Walker M.A."/>
            <person name="Cantu D."/>
        </authorList>
    </citation>
    <scope>NUCLEOTIDE SEQUENCE [LARGE SCALE GENOMIC DNA]</scope>
    <source>
        <strain evidence="3">c</strain>
    </source>
</reference>
<dbReference type="HOGENOM" id="CLU_2110752_0_0_1"/>
<dbReference type="AlphaFoldDB" id="A0A0B1NYD1"/>
<dbReference type="EMBL" id="JNVN01005483">
    <property type="protein sequence ID" value="KHJ30045.1"/>
    <property type="molecule type" value="Genomic_DNA"/>
</dbReference>
<organism evidence="2 3">
    <name type="scientific">Uncinula necator</name>
    <name type="common">Grape powdery mildew</name>
    <dbReference type="NCBI Taxonomy" id="52586"/>
    <lineage>
        <taxon>Eukaryota</taxon>
        <taxon>Fungi</taxon>
        <taxon>Dikarya</taxon>
        <taxon>Ascomycota</taxon>
        <taxon>Pezizomycotina</taxon>
        <taxon>Leotiomycetes</taxon>
        <taxon>Erysiphales</taxon>
        <taxon>Erysiphaceae</taxon>
        <taxon>Erysiphe</taxon>
    </lineage>
</organism>
<comment type="caution">
    <text evidence="2">The sequence shown here is derived from an EMBL/GenBank/DDBJ whole genome shotgun (WGS) entry which is preliminary data.</text>
</comment>
<accession>A0A0B1NYD1</accession>
<feature type="compositionally biased region" description="Basic and acidic residues" evidence="1">
    <location>
        <begin position="60"/>
        <end position="76"/>
    </location>
</feature>
<feature type="region of interest" description="Disordered" evidence="1">
    <location>
        <begin position="1"/>
        <end position="31"/>
    </location>
</feature>
<evidence type="ECO:0000313" key="2">
    <source>
        <dbReference type="EMBL" id="KHJ30045.1"/>
    </source>
</evidence>
<name>A0A0B1NYD1_UNCNE</name>
<evidence type="ECO:0000313" key="3">
    <source>
        <dbReference type="Proteomes" id="UP000030854"/>
    </source>
</evidence>
<protein>
    <submittedName>
        <fullName evidence="2">Uncharacterized protein</fullName>
    </submittedName>
</protein>
<feature type="region of interest" description="Disordered" evidence="1">
    <location>
        <begin position="50"/>
        <end position="115"/>
    </location>
</feature>
<proteinExistence type="predicted"/>
<gene>
    <name evidence="2" type="ORF">EV44_g3136</name>
</gene>
<dbReference type="Proteomes" id="UP000030854">
    <property type="component" value="Unassembled WGS sequence"/>
</dbReference>
<sequence>MSSSFSPPTQNASQLMDTEPGGQSSQYEGQQVIFDKDPITVDSQLTNCGEQFSSTAAKSQAKEEIDERERNEEKIRSGKASSLFTSEEDGGGVGEKTVGITGKANQGVTFGNDKK</sequence>
<keyword evidence="3" id="KW-1185">Reference proteome</keyword>
<feature type="compositionally biased region" description="Polar residues" evidence="1">
    <location>
        <begin position="1"/>
        <end position="29"/>
    </location>
</feature>
<evidence type="ECO:0000256" key="1">
    <source>
        <dbReference type="SAM" id="MobiDB-lite"/>
    </source>
</evidence>